<name>A0A7W7GBZ3_9ACTN</name>
<dbReference type="AlphaFoldDB" id="A0A7W7GBZ3"/>
<evidence type="ECO:0000313" key="1">
    <source>
        <dbReference type="EMBL" id="MBB4702984.1"/>
    </source>
</evidence>
<sequence length="59" mass="6550">MAVRACVTGRNRRGVERLRTLRVIVVPGRGDAVIFRRATALASGELPSSRAFRDRRPCV</sequence>
<keyword evidence="2" id="KW-1185">Reference proteome</keyword>
<reference evidence="1 2" key="1">
    <citation type="submission" date="2020-08" db="EMBL/GenBank/DDBJ databases">
        <title>Sequencing the genomes of 1000 actinobacteria strains.</title>
        <authorList>
            <person name="Klenk H.-P."/>
        </authorList>
    </citation>
    <scope>NUCLEOTIDE SEQUENCE [LARGE SCALE GENOMIC DNA]</scope>
    <source>
        <strain evidence="1 2">DSM 45784</strain>
    </source>
</reference>
<organism evidence="1 2">
    <name type="scientific">Sphaerisporangium siamense</name>
    <dbReference type="NCBI Taxonomy" id="795645"/>
    <lineage>
        <taxon>Bacteria</taxon>
        <taxon>Bacillati</taxon>
        <taxon>Actinomycetota</taxon>
        <taxon>Actinomycetes</taxon>
        <taxon>Streptosporangiales</taxon>
        <taxon>Streptosporangiaceae</taxon>
        <taxon>Sphaerisporangium</taxon>
    </lineage>
</organism>
<dbReference type="Proteomes" id="UP000542210">
    <property type="component" value="Unassembled WGS sequence"/>
</dbReference>
<accession>A0A7W7GBZ3</accession>
<gene>
    <name evidence="1" type="ORF">BJ982_004528</name>
</gene>
<comment type="caution">
    <text evidence="1">The sequence shown here is derived from an EMBL/GenBank/DDBJ whole genome shotgun (WGS) entry which is preliminary data.</text>
</comment>
<dbReference type="EMBL" id="JACHND010000001">
    <property type="protein sequence ID" value="MBB4702984.1"/>
    <property type="molecule type" value="Genomic_DNA"/>
</dbReference>
<protein>
    <submittedName>
        <fullName evidence="1">Uncharacterized protein</fullName>
    </submittedName>
</protein>
<evidence type="ECO:0000313" key="2">
    <source>
        <dbReference type="Proteomes" id="UP000542210"/>
    </source>
</evidence>
<proteinExistence type="predicted"/>